<evidence type="ECO:0000313" key="2">
    <source>
        <dbReference type="Proteomes" id="UP000218263"/>
    </source>
</evidence>
<proteinExistence type="predicted"/>
<dbReference type="PROSITE" id="PS51257">
    <property type="entry name" value="PROKAR_LIPOPROTEIN"/>
    <property type="match status" value="1"/>
</dbReference>
<organism evidence="1 2">
    <name type="scientific">Mucilaginibacter gotjawali</name>
    <dbReference type="NCBI Taxonomy" id="1550579"/>
    <lineage>
        <taxon>Bacteria</taxon>
        <taxon>Pseudomonadati</taxon>
        <taxon>Bacteroidota</taxon>
        <taxon>Sphingobacteriia</taxon>
        <taxon>Sphingobacteriales</taxon>
        <taxon>Sphingobacteriaceae</taxon>
        <taxon>Mucilaginibacter</taxon>
    </lineage>
</organism>
<dbReference type="EMBL" id="AP017313">
    <property type="protein sequence ID" value="BAU53419.1"/>
    <property type="molecule type" value="Genomic_DNA"/>
</dbReference>
<dbReference type="Proteomes" id="UP000218263">
    <property type="component" value="Chromosome"/>
</dbReference>
<dbReference type="RefSeq" id="WP_096350970.1">
    <property type="nucleotide sequence ID" value="NZ_AP017313.1"/>
</dbReference>
<reference evidence="1 2" key="1">
    <citation type="submission" date="2015-12" db="EMBL/GenBank/DDBJ databases">
        <title>Genome sequence of Mucilaginibacter gotjawali.</title>
        <authorList>
            <person name="Lee J.S."/>
            <person name="Lee K.C."/>
            <person name="Kim K.K."/>
            <person name="Lee B.W."/>
        </authorList>
    </citation>
    <scope>NUCLEOTIDE SEQUENCE [LARGE SCALE GENOMIC DNA]</scope>
    <source>
        <strain evidence="1 2">SA3-7</strain>
    </source>
</reference>
<protein>
    <submittedName>
        <fullName evidence="1">Uncharacterized protein</fullName>
    </submittedName>
</protein>
<dbReference type="AlphaFoldDB" id="A0A0X8X062"/>
<sequence length="148" mass="16206">MKNPLVYFLLFLLLLVYGCSGNKSNNPNPTALAPVGTFNGHFEVIHHRSVSIDSASANITLEMQAATGYKITGDTATVHEGSYGGFIVYQANNTIYFQDHDTYLAAGAAAKVHLNGLYSYSYDGTTLQIGYHSYLDTLVLKYNLKKVN</sequence>
<evidence type="ECO:0000313" key="1">
    <source>
        <dbReference type="EMBL" id="BAU53419.1"/>
    </source>
</evidence>
<gene>
    <name evidence="1" type="ORF">MgSA37_01587</name>
</gene>
<accession>A0A0X8X062</accession>
<dbReference type="OrthoDB" id="794725at2"/>
<dbReference type="KEGG" id="mgot:MgSA37_01587"/>
<keyword evidence="2" id="KW-1185">Reference proteome</keyword>
<name>A0A0X8X062_9SPHI</name>